<dbReference type="GO" id="GO:0005737">
    <property type="term" value="C:cytoplasm"/>
    <property type="evidence" value="ECO:0007669"/>
    <property type="project" value="TreeGrafter"/>
</dbReference>
<evidence type="ECO:0000256" key="1">
    <source>
        <dbReference type="ARBA" id="ARBA00007764"/>
    </source>
</evidence>
<dbReference type="Proteomes" id="UP000002852">
    <property type="component" value="Unassembled WGS sequence"/>
</dbReference>
<evidence type="ECO:0000313" key="3">
    <source>
        <dbReference type="Proteomes" id="UP000002852"/>
    </source>
</evidence>
<reference evidence="3" key="2">
    <citation type="journal article" date="2013" name="Nat. Genet.">
        <title>The genome of the platyfish, Xiphophorus maculatus, provides insights into evolutionary adaptation and several complex traits.</title>
        <authorList>
            <person name="Schartl M."/>
            <person name="Walter R.B."/>
            <person name="Shen Y."/>
            <person name="Garcia T."/>
            <person name="Catchen J."/>
            <person name="Amores A."/>
            <person name="Braasch I."/>
            <person name="Chalopin D."/>
            <person name="Volff J.N."/>
            <person name="Lesch K.P."/>
            <person name="Bisazza A."/>
            <person name="Minx P."/>
            <person name="Hillier L."/>
            <person name="Wilson R.K."/>
            <person name="Fuerstenberg S."/>
            <person name="Boore J."/>
            <person name="Searle S."/>
            <person name="Postlethwait J.H."/>
            <person name="Warren W.C."/>
        </authorList>
    </citation>
    <scope>NUCLEOTIDE SEQUENCE [LARGE SCALE GENOMIC DNA]</scope>
    <source>
        <strain evidence="3">JP 163 A</strain>
    </source>
</reference>
<dbReference type="Ensembl" id="ENSXMAT00000042511.1">
    <property type="protein sequence ID" value="ENSXMAP00000040945.1"/>
    <property type="gene ID" value="ENSXMAG00000027762.1"/>
</dbReference>
<dbReference type="Pfam" id="PF04908">
    <property type="entry name" value="SH3BGR"/>
    <property type="match status" value="1"/>
</dbReference>
<accession>A0A3B5RD91</accession>
<dbReference type="InterPro" id="IPR051033">
    <property type="entry name" value="SH3BGR"/>
</dbReference>
<dbReference type="SUPFAM" id="SSF52833">
    <property type="entry name" value="Thioredoxin-like"/>
    <property type="match status" value="1"/>
</dbReference>
<dbReference type="InterPro" id="IPR006993">
    <property type="entry name" value="Glut_rich_SH3-bd"/>
</dbReference>
<dbReference type="PANTHER" id="PTHR12232:SF15">
    <property type="entry name" value="SH3 DOMAIN-BINDING GLUTAMIC ACID-RICH PROTEIN HOMOLOG"/>
    <property type="match status" value="1"/>
</dbReference>
<dbReference type="PANTHER" id="PTHR12232">
    <property type="entry name" value="SH3 DOMAIN-BINDING GLUTAMIC ACID-RICH-LIKE PROTEIN"/>
    <property type="match status" value="1"/>
</dbReference>
<name>A0A3B5RD91_XIPMA</name>
<protein>
    <submittedName>
        <fullName evidence="2">SH3 domain-binding glutamic acid-rich-like protein 3</fullName>
    </submittedName>
</protein>
<dbReference type="OMA" id="QHTATFS"/>
<reference evidence="2" key="3">
    <citation type="submission" date="2025-08" db="UniProtKB">
        <authorList>
            <consortium name="Ensembl"/>
        </authorList>
    </citation>
    <scope>IDENTIFICATION</scope>
    <source>
        <strain evidence="2">JP 163 A</strain>
    </source>
</reference>
<keyword evidence="3" id="KW-1185">Reference proteome</keyword>
<dbReference type="InterPro" id="IPR036249">
    <property type="entry name" value="Thioredoxin-like_sf"/>
</dbReference>
<evidence type="ECO:0000313" key="2">
    <source>
        <dbReference type="Ensembl" id="ENSXMAP00000040945.1"/>
    </source>
</evidence>
<dbReference type="AlphaFoldDB" id="A0A3B5RD91"/>
<reference evidence="2" key="4">
    <citation type="submission" date="2025-09" db="UniProtKB">
        <authorList>
            <consortium name="Ensembl"/>
        </authorList>
    </citation>
    <scope>IDENTIFICATION</scope>
    <source>
        <strain evidence="2">JP 163 A</strain>
    </source>
</reference>
<comment type="similarity">
    <text evidence="1">Belongs to the SH3BGR family.</text>
</comment>
<proteinExistence type="inferred from homology"/>
<dbReference type="InParanoid" id="A0A3B5RD91"/>
<sequence length="160" mass="17974">MTGTGLDRNMVRQVGVSMQEGKLCPNLFTLPAASASPHTFRQHTATFSGWFLSENLSFCPYWCFTFGIADMLTVYMASVSGSLEVKKNQERIFSVLTSKKIAFKQVDITQNTEDKNLMRKKANNPTALPPQIFNGDVYCGDINAFNEAIENEELEKFLKL</sequence>
<dbReference type="STRING" id="8083.ENSXMAP00000040945"/>
<dbReference type="CDD" id="cd03030">
    <property type="entry name" value="GRX_SH3BGR"/>
    <property type="match status" value="1"/>
</dbReference>
<dbReference type="Gene3D" id="3.40.30.10">
    <property type="entry name" value="Glutaredoxin"/>
    <property type="match status" value="1"/>
</dbReference>
<organism evidence="2 3">
    <name type="scientific">Xiphophorus maculatus</name>
    <name type="common">Southern platyfish</name>
    <name type="synonym">Platypoecilus maculatus</name>
    <dbReference type="NCBI Taxonomy" id="8083"/>
    <lineage>
        <taxon>Eukaryota</taxon>
        <taxon>Metazoa</taxon>
        <taxon>Chordata</taxon>
        <taxon>Craniata</taxon>
        <taxon>Vertebrata</taxon>
        <taxon>Euteleostomi</taxon>
        <taxon>Actinopterygii</taxon>
        <taxon>Neopterygii</taxon>
        <taxon>Teleostei</taxon>
        <taxon>Neoteleostei</taxon>
        <taxon>Acanthomorphata</taxon>
        <taxon>Ovalentaria</taxon>
        <taxon>Atherinomorphae</taxon>
        <taxon>Cyprinodontiformes</taxon>
        <taxon>Poeciliidae</taxon>
        <taxon>Poeciliinae</taxon>
        <taxon>Xiphophorus</taxon>
    </lineage>
</organism>
<reference evidence="3" key="1">
    <citation type="submission" date="2012-01" db="EMBL/GenBank/DDBJ databases">
        <authorList>
            <person name="Walter R."/>
            <person name="Schartl M."/>
            <person name="Warren W."/>
        </authorList>
    </citation>
    <scope>NUCLEOTIDE SEQUENCE [LARGE SCALE GENOMIC DNA]</scope>
    <source>
        <strain evidence="3">JP 163 A</strain>
    </source>
</reference>
<dbReference type="GeneTree" id="ENSGT00940000165353"/>